<dbReference type="EMBL" id="BSNF01000008">
    <property type="protein sequence ID" value="GLQ07400.1"/>
    <property type="molecule type" value="Genomic_DNA"/>
</dbReference>
<keyword evidence="8" id="KW-0966">Cell projection</keyword>
<dbReference type="SUPFAM" id="SSF117143">
    <property type="entry name" value="Flagellar hook protein flgE"/>
    <property type="match status" value="1"/>
</dbReference>
<dbReference type="RefSeq" id="WP_169561476.1">
    <property type="nucleotide sequence ID" value="NZ_BSNF01000008.1"/>
</dbReference>
<keyword evidence="9" id="KW-1185">Reference proteome</keyword>
<dbReference type="Proteomes" id="UP001161409">
    <property type="component" value="Unassembled WGS sequence"/>
</dbReference>
<evidence type="ECO:0000313" key="9">
    <source>
        <dbReference type="Proteomes" id="UP001161409"/>
    </source>
</evidence>
<evidence type="ECO:0000313" key="8">
    <source>
        <dbReference type="EMBL" id="GLQ07400.1"/>
    </source>
</evidence>
<dbReference type="InterPro" id="IPR010930">
    <property type="entry name" value="Flg_bb/hook_C_dom"/>
</dbReference>
<evidence type="ECO:0000256" key="4">
    <source>
        <dbReference type="RuleBase" id="RU362116"/>
    </source>
</evidence>
<dbReference type="InterPro" id="IPR037925">
    <property type="entry name" value="FlgE/F/G-like"/>
</dbReference>
<reference evidence="8" key="1">
    <citation type="journal article" date="2014" name="Int. J. Syst. Evol. Microbiol.">
        <title>Complete genome of a new Firmicutes species belonging to the dominant human colonic microbiota ('Ruminococcus bicirculans') reveals two chromosomes and a selective capacity to utilize plant glucans.</title>
        <authorList>
            <consortium name="NISC Comparative Sequencing Program"/>
            <person name="Wegmann U."/>
            <person name="Louis P."/>
            <person name="Goesmann A."/>
            <person name="Henrissat B."/>
            <person name="Duncan S.H."/>
            <person name="Flint H.J."/>
        </authorList>
    </citation>
    <scope>NUCLEOTIDE SEQUENCE</scope>
    <source>
        <strain evidence="8">NBRC 103408</strain>
    </source>
</reference>
<keyword evidence="3 4" id="KW-0975">Bacterial flagellum</keyword>
<gene>
    <name evidence="8" type="ORF">GCM10007924_26210</name>
</gene>
<dbReference type="Pfam" id="PF00460">
    <property type="entry name" value="Flg_bb_rod"/>
    <property type="match status" value="1"/>
</dbReference>
<proteinExistence type="inferred from homology"/>
<organism evidence="8 9">
    <name type="scientific">Sneathiella chinensis</name>
    <dbReference type="NCBI Taxonomy" id="349750"/>
    <lineage>
        <taxon>Bacteria</taxon>
        <taxon>Pseudomonadati</taxon>
        <taxon>Pseudomonadota</taxon>
        <taxon>Alphaproteobacteria</taxon>
        <taxon>Sneathiellales</taxon>
        <taxon>Sneathiellaceae</taxon>
        <taxon>Sneathiella</taxon>
    </lineage>
</organism>
<dbReference type="InterPro" id="IPR020013">
    <property type="entry name" value="Flagellar_FlgE/F/G"/>
</dbReference>
<dbReference type="NCBIfam" id="TIGR02490">
    <property type="entry name" value="flgF"/>
    <property type="match status" value="1"/>
</dbReference>
<reference evidence="8" key="2">
    <citation type="submission" date="2023-01" db="EMBL/GenBank/DDBJ databases">
        <title>Draft genome sequence of Sneathiella chinensis strain NBRC 103408.</title>
        <authorList>
            <person name="Sun Q."/>
            <person name="Mori K."/>
        </authorList>
    </citation>
    <scope>NUCLEOTIDE SEQUENCE</scope>
    <source>
        <strain evidence="8">NBRC 103408</strain>
    </source>
</reference>
<dbReference type="InterPro" id="IPR019776">
    <property type="entry name" value="Flagellar_basal_body_rod_CS"/>
</dbReference>
<evidence type="ECO:0000259" key="7">
    <source>
        <dbReference type="Pfam" id="PF22692"/>
    </source>
</evidence>
<evidence type="ECO:0000256" key="3">
    <source>
        <dbReference type="ARBA" id="ARBA00023143"/>
    </source>
</evidence>
<dbReference type="PROSITE" id="PS00588">
    <property type="entry name" value="FLAGELLA_BB_ROD"/>
    <property type="match status" value="1"/>
</dbReference>
<protein>
    <recommendedName>
        <fullName evidence="4">Flagellar basal-body rod protein FlgF</fullName>
    </recommendedName>
</protein>
<dbReference type="Pfam" id="PF22692">
    <property type="entry name" value="LlgE_F_G_D1"/>
    <property type="match status" value="1"/>
</dbReference>
<keyword evidence="8" id="KW-0969">Cilium</keyword>
<feature type="domain" description="Flagellar hook protein FlgE/F/G-like D1" evidence="7">
    <location>
        <begin position="82"/>
        <end position="147"/>
    </location>
</feature>
<dbReference type="NCBIfam" id="TIGR03506">
    <property type="entry name" value="FlgEFG_subfam"/>
    <property type="match status" value="1"/>
</dbReference>
<comment type="subunit">
    <text evidence="4">The basal body constitutes a major portion of the flagellar organelle and consists of five rings (E,L,P,S, and M) mounted on a central rod. The rod consists of about 26 subunits of FlgG in the distal portion, and FlgB, FlgC and FlgF are thought to build up the proximal portion of the rod with about 6 subunits each.</text>
</comment>
<comment type="subcellular location">
    <subcellularLocation>
        <location evidence="1 4">Bacterial flagellum basal body</location>
    </subcellularLocation>
</comment>
<dbReference type="Pfam" id="PF06429">
    <property type="entry name" value="Flg_bbr_C"/>
    <property type="match status" value="1"/>
</dbReference>
<evidence type="ECO:0000256" key="1">
    <source>
        <dbReference type="ARBA" id="ARBA00004117"/>
    </source>
</evidence>
<evidence type="ECO:0000256" key="2">
    <source>
        <dbReference type="ARBA" id="ARBA00009677"/>
    </source>
</evidence>
<dbReference type="InterPro" id="IPR001444">
    <property type="entry name" value="Flag_bb_rod_N"/>
</dbReference>
<accession>A0ABQ5U6S2</accession>
<feature type="domain" description="Flagellar basal-body/hook protein C-terminal" evidence="6">
    <location>
        <begin position="192"/>
        <end position="233"/>
    </location>
</feature>
<evidence type="ECO:0000259" key="5">
    <source>
        <dbReference type="Pfam" id="PF00460"/>
    </source>
</evidence>
<keyword evidence="8" id="KW-0282">Flagellum</keyword>
<dbReference type="PANTHER" id="PTHR30435:SF19">
    <property type="entry name" value="FLAGELLAR BASAL-BODY ROD PROTEIN FLGG"/>
    <property type="match status" value="1"/>
</dbReference>
<dbReference type="PANTHER" id="PTHR30435">
    <property type="entry name" value="FLAGELLAR PROTEIN"/>
    <property type="match status" value="1"/>
</dbReference>
<dbReference type="InterPro" id="IPR012836">
    <property type="entry name" value="FlgF"/>
</dbReference>
<comment type="similarity">
    <text evidence="2 4">Belongs to the flagella basal body rod proteins family.</text>
</comment>
<evidence type="ECO:0000259" key="6">
    <source>
        <dbReference type="Pfam" id="PF06429"/>
    </source>
</evidence>
<comment type="caution">
    <text evidence="8">The sequence shown here is derived from an EMBL/GenBank/DDBJ whole genome shotgun (WGS) entry which is preliminary data.</text>
</comment>
<feature type="domain" description="Flagellar basal body rod protein N-terminal" evidence="5">
    <location>
        <begin position="12"/>
        <end position="35"/>
    </location>
</feature>
<sequence>MENAVYIGLSQQVALRRQLDIVANNLANQNTTGFKGSQPLFEEFLIKEQTAHTKMSYVQDFGLYTDVRQGVIQNTGRTLDVAINGDGYFTIETDAGLRYTRNGNFKLDPDGNIVTTAGDLLVDEDGQPIQVNLEFKELEIAPDGTITTAPGQTQKLEMITFENQQNLKAVGNGYYNAGDEAPLPTQDARLLQGSLEKSNVNPILEMTSMIEVMRSYQAAQKLLDAEHDLQMKSIEELPAIQ</sequence>
<dbReference type="InterPro" id="IPR053967">
    <property type="entry name" value="LlgE_F_G-like_D1"/>
</dbReference>
<name>A0ABQ5U6S2_9PROT</name>